<dbReference type="PANTHER" id="PTHR33835">
    <property type="entry name" value="YALI0C07656P"/>
    <property type="match status" value="1"/>
</dbReference>
<accession>A0A5C5GEQ5</accession>
<sequence>MLVAFGTDIWTIDGPQVESMGFRYPTRMALVRLRNGSLWAWSPVALTEELRRAVDGLGPVAHVIAPNSLHHLALPEWQAAYPEATLHAAPGLRRKRADIAFEADLGPEPHPEWAGQIDQVIVRGNVLTEEVVFFHRASGTLIFTDLVQNFPPDHFTGPRRLIARLDRMLEPEATVPRKFGVAFTNKRQARQDIGRIAAWPVRQVLMAHGDPVIKDAAHFVSRAFGWLRY</sequence>
<dbReference type="InterPro" id="IPR036866">
    <property type="entry name" value="RibonucZ/Hydroxyglut_hydro"/>
</dbReference>
<comment type="caution">
    <text evidence="1">The sequence shown here is derived from an EMBL/GenBank/DDBJ whole genome shotgun (WGS) entry which is preliminary data.</text>
</comment>
<protein>
    <submittedName>
        <fullName evidence="1">DUF4336 domain-containing protein</fullName>
    </submittedName>
</protein>
<dbReference type="EMBL" id="VFFF01000001">
    <property type="protein sequence ID" value="TNY32429.1"/>
    <property type="molecule type" value="Genomic_DNA"/>
</dbReference>
<evidence type="ECO:0000313" key="1">
    <source>
        <dbReference type="EMBL" id="TNY32429.1"/>
    </source>
</evidence>
<organism evidence="1 2">
    <name type="scientific">Pelagovum pacificum</name>
    <dbReference type="NCBI Taxonomy" id="2588711"/>
    <lineage>
        <taxon>Bacteria</taxon>
        <taxon>Pseudomonadati</taxon>
        <taxon>Pseudomonadota</taxon>
        <taxon>Alphaproteobacteria</taxon>
        <taxon>Rhodobacterales</taxon>
        <taxon>Paracoccaceae</taxon>
        <taxon>Pelagovum</taxon>
    </lineage>
</organism>
<keyword evidence="2" id="KW-1185">Reference proteome</keyword>
<dbReference type="PANTHER" id="PTHR33835:SF1">
    <property type="entry name" value="METALLO-BETA-LACTAMASE DOMAIN-CONTAINING PROTEIN"/>
    <property type="match status" value="1"/>
</dbReference>
<reference evidence="1 2" key="1">
    <citation type="submission" date="2019-06" db="EMBL/GenBank/DDBJ databases">
        <title>Genome of new Rhodobacteraceae sp. SM1903.</title>
        <authorList>
            <person name="Ren X."/>
        </authorList>
    </citation>
    <scope>NUCLEOTIDE SEQUENCE [LARGE SCALE GENOMIC DNA]</scope>
    <source>
        <strain evidence="1 2">SM1903</strain>
    </source>
</reference>
<evidence type="ECO:0000313" key="2">
    <source>
        <dbReference type="Proteomes" id="UP000314011"/>
    </source>
</evidence>
<dbReference type="InterPro" id="IPR025638">
    <property type="entry name" value="DUF4336"/>
</dbReference>
<dbReference type="OrthoDB" id="450111at2"/>
<dbReference type="AlphaFoldDB" id="A0A5C5GEQ5"/>
<gene>
    <name evidence="1" type="ORF">FHY64_03815</name>
</gene>
<dbReference type="RefSeq" id="WP_140193106.1">
    <property type="nucleotide sequence ID" value="NZ_VFFF01000001.1"/>
</dbReference>
<proteinExistence type="predicted"/>
<dbReference type="SUPFAM" id="SSF56281">
    <property type="entry name" value="Metallo-hydrolase/oxidoreductase"/>
    <property type="match status" value="1"/>
</dbReference>
<dbReference type="Proteomes" id="UP000314011">
    <property type="component" value="Unassembled WGS sequence"/>
</dbReference>
<name>A0A5C5GEQ5_9RHOB</name>
<dbReference type="Pfam" id="PF14234">
    <property type="entry name" value="DUF4336"/>
    <property type="match status" value="1"/>
</dbReference>